<gene>
    <name evidence="2" type="ORF">C5Y93_10755</name>
</gene>
<name>A0A2S8GNP6_9BACT</name>
<reference evidence="2 3" key="1">
    <citation type="submission" date="2018-02" db="EMBL/GenBank/DDBJ databases">
        <title>Comparative genomes isolates from brazilian mangrove.</title>
        <authorList>
            <person name="Araujo J.E."/>
            <person name="Taketani R.G."/>
            <person name="Silva M.C.P."/>
            <person name="Loureco M.V."/>
            <person name="Andreote F.D."/>
        </authorList>
    </citation>
    <scope>NUCLEOTIDE SEQUENCE [LARGE SCALE GENOMIC DNA]</scope>
    <source>
        <strain evidence="2 3">Nap-Phe MGV</strain>
    </source>
</reference>
<protein>
    <submittedName>
        <fullName evidence="2">Uncharacterized protein</fullName>
    </submittedName>
</protein>
<dbReference type="EMBL" id="PUHZ01000011">
    <property type="protein sequence ID" value="PQO46050.1"/>
    <property type="molecule type" value="Genomic_DNA"/>
</dbReference>
<evidence type="ECO:0000256" key="1">
    <source>
        <dbReference type="SAM" id="SignalP"/>
    </source>
</evidence>
<keyword evidence="1" id="KW-0732">Signal</keyword>
<proteinExistence type="predicted"/>
<dbReference type="Proteomes" id="UP000237819">
    <property type="component" value="Unassembled WGS sequence"/>
</dbReference>
<dbReference type="AlphaFoldDB" id="A0A2S8GNP6"/>
<sequence length="417" mass="46139">MKSHLMSPLALLTLLAVATGAAAEELRVGGEDLSIIVRAPENRSAEEIESTFSNAMKELKLTSESPTATHIEATIVEVLPKLFPFIAPAQASGMLTRNRNASLEYTLLYDPTKTPQKMTIMMKDGTKKELGWQGKHEKGELRKSDRVGAATLTVAPEWKPVKYSITYAEDKETAALQNWPPQETYYIVQLSNFKGSEEQSTQDAAMALINGLGDPDITPSPIIDARPTSYRLMVIDFTQLIGTVGGDWVTGTRFQIALPKLPKLSTARVLAIFPLTGEQRKEILAKLAKEAPNNPFALPKWLRTEAGFQVVTAADPSILDGKVDRPYLLEIPLAGDESNFTRTFDVTNIPEWKKKFQDQTAHLIYLYEFQGAAGNAIQRVRRSSEPNSESMWIDTDALNWPTGLLKNNVPNVPKAQN</sequence>
<organism evidence="2 3">
    <name type="scientific">Blastopirellula marina</name>
    <dbReference type="NCBI Taxonomy" id="124"/>
    <lineage>
        <taxon>Bacteria</taxon>
        <taxon>Pseudomonadati</taxon>
        <taxon>Planctomycetota</taxon>
        <taxon>Planctomycetia</taxon>
        <taxon>Pirellulales</taxon>
        <taxon>Pirellulaceae</taxon>
        <taxon>Blastopirellula</taxon>
    </lineage>
</organism>
<evidence type="ECO:0000313" key="2">
    <source>
        <dbReference type="EMBL" id="PQO46050.1"/>
    </source>
</evidence>
<accession>A0A2S8GNP6</accession>
<comment type="caution">
    <text evidence="2">The sequence shown here is derived from an EMBL/GenBank/DDBJ whole genome shotgun (WGS) entry which is preliminary data.</text>
</comment>
<feature type="signal peptide" evidence="1">
    <location>
        <begin position="1"/>
        <end position="23"/>
    </location>
</feature>
<evidence type="ECO:0000313" key="3">
    <source>
        <dbReference type="Proteomes" id="UP000237819"/>
    </source>
</evidence>
<dbReference type="RefSeq" id="WP_105335428.1">
    <property type="nucleotide sequence ID" value="NZ_PUHZ01000011.1"/>
</dbReference>
<feature type="chain" id="PRO_5015568131" evidence="1">
    <location>
        <begin position="24"/>
        <end position="417"/>
    </location>
</feature>